<dbReference type="Gramene" id="evm.model.04.1250">
    <property type="protein sequence ID" value="cds.evm.model.04.1250"/>
    <property type="gene ID" value="evm.TU.04.1250"/>
</dbReference>
<reference evidence="2" key="2">
    <citation type="submission" date="2021-03" db="UniProtKB">
        <authorList>
            <consortium name="EnsemblPlants"/>
        </authorList>
    </citation>
    <scope>IDENTIFICATION</scope>
</reference>
<organism evidence="2 3">
    <name type="scientific">Cannabis sativa</name>
    <name type="common">Hemp</name>
    <name type="synonym">Marijuana</name>
    <dbReference type="NCBI Taxonomy" id="3483"/>
    <lineage>
        <taxon>Eukaryota</taxon>
        <taxon>Viridiplantae</taxon>
        <taxon>Streptophyta</taxon>
        <taxon>Embryophyta</taxon>
        <taxon>Tracheophyta</taxon>
        <taxon>Spermatophyta</taxon>
        <taxon>Magnoliopsida</taxon>
        <taxon>eudicotyledons</taxon>
        <taxon>Gunneridae</taxon>
        <taxon>Pentapetalae</taxon>
        <taxon>rosids</taxon>
        <taxon>fabids</taxon>
        <taxon>Rosales</taxon>
        <taxon>Cannabaceae</taxon>
        <taxon>Cannabis</taxon>
    </lineage>
</organism>
<evidence type="ECO:0000313" key="3">
    <source>
        <dbReference type="Proteomes" id="UP000596661"/>
    </source>
</evidence>
<sequence>MQTKMGSLDRSNNEKMPRRLKPTDLGENVIPIFVLMRWDAYVDRTCVMWQCNSQEGRLSQHLSQRRPQHSNGDKVTDKLTLKSWLATPSWPHAQLGQGQHHGRSALPAQGNGRLRIALSVPEDSPTRANQEWAGNWAPKAQQNS</sequence>
<accession>A0A803PCB9</accession>
<protein>
    <submittedName>
        <fullName evidence="2">Uncharacterized protein</fullName>
    </submittedName>
</protein>
<reference evidence="2" key="1">
    <citation type="submission" date="2018-11" db="EMBL/GenBank/DDBJ databases">
        <authorList>
            <person name="Grassa J C."/>
        </authorList>
    </citation>
    <scope>NUCLEOTIDE SEQUENCE [LARGE SCALE GENOMIC DNA]</scope>
</reference>
<feature type="compositionally biased region" description="Basic and acidic residues" evidence="1">
    <location>
        <begin position="11"/>
        <end position="21"/>
    </location>
</feature>
<feature type="region of interest" description="Disordered" evidence="1">
    <location>
        <begin position="1"/>
        <end position="21"/>
    </location>
</feature>
<proteinExistence type="predicted"/>
<keyword evidence="3" id="KW-1185">Reference proteome</keyword>
<feature type="region of interest" description="Disordered" evidence="1">
    <location>
        <begin position="57"/>
        <end position="76"/>
    </location>
</feature>
<evidence type="ECO:0000313" key="2">
    <source>
        <dbReference type="EnsemblPlants" id="cds.evm.model.04.1250"/>
    </source>
</evidence>
<dbReference type="Proteomes" id="UP000596661">
    <property type="component" value="Chromosome 4"/>
</dbReference>
<dbReference type="EMBL" id="UZAU01000382">
    <property type="status" value="NOT_ANNOTATED_CDS"/>
    <property type="molecule type" value="Genomic_DNA"/>
</dbReference>
<feature type="region of interest" description="Disordered" evidence="1">
    <location>
        <begin position="121"/>
        <end position="144"/>
    </location>
</feature>
<name>A0A803PCB9_CANSA</name>
<evidence type="ECO:0000256" key="1">
    <source>
        <dbReference type="SAM" id="MobiDB-lite"/>
    </source>
</evidence>
<feature type="region of interest" description="Disordered" evidence="1">
    <location>
        <begin position="91"/>
        <end position="110"/>
    </location>
</feature>
<dbReference type="AlphaFoldDB" id="A0A803PCB9"/>
<dbReference type="EnsemblPlants" id="evm.model.04.1250">
    <property type="protein sequence ID" value="cds.evm.model.04.1250"/>
    <property type="gene ID" value="evm.TU.04.1250"/>
</dbReference>